<accession>A0A0U5B1G3</accession>
<dbReference type="RefSeq" id="WP_096467482.1">
    <property type="nucleotide sequence ID" value="NZ_AP017312.1"/>
</dbReference>
<name>A0A0U5B1G3_9BACL</name>
<evidence type="ECO:0000313" key="2">
    <source>
        <dbReference type="Proteomes" id="UP000217696"/>
    </source>
</evidence>
<evidence type="ECO:0000313" key="1">
    <source>
        <dbReference type="EMBL" id="BAU29841.1"/>
    </source>
</evidence>
<dbReference type="OrthoDB" id="2082444at2"/>
<dbReference type="KEGG" id="asoc:CB4_04095"/>
<dbReference type="InterPro" id="IPR058705">
    <property type="entry name" value="A_ENA"/>
</dbReference>
<dbReference type="Proteomes" id="UP000217696">
    <property type="component" value="Chromosome"/>
</dbReference>
<proteinExistence type="predicted"/>
<organism evidence="1 2">
    <name type="scientific">Aneurinibacillus soli</name>
    <dbReference type="NCBI Taxonomy" id="1500254"/>
    <lineage>
        <taxon>Bacteria</taxon>
        <taxon>Bacillati</taxon>
        <taxon>Bacillota</taxon>
        <taxon>Bacilli</taxon>
        <taxon>Bacillales</taxon>
        <taxon>Paenibacillaceae</taxon>
        <taxon>Aneurinibacillus group</taxon>
        <taxon>Aneurinibacillus</taxon>
    </lineage>
</organism>
<sequence length="184" mass="19760">MSNEENQNEVLQQTSTDVGAALNAILESIAFEELQLASMITAEANKVLATDANILHLLTINANVEQLLRTIVKKNIVLETKLQDNLDAATALNHSFGVNLAALLPGLVSVLNSIAAEETALGKLIGAEANKINKAITVPGVSTNNLVDINNSVNRTLRTIIKKEIVLETKMQDVLDFIVGHLNT</sequence>
<dbReference type="AlphaFoldDB" id="A0A0U5B1G3"/>
<dbReference type="Pfam" id="PF26595">
    <property type="entry name" value="A_ENA"/>
    <property type="match status" value="2"/>
</dbReference>
<protein>
    <submittedName>
        <fullName evidence="1">Uncharacterized protein</fullName>
    </submittedName>
</protein>
<dbReference type="EMBL" id="AP017312">
    <property type="protein sequence ID" value="BAU29841.1"/>
    <property type="molecule type" value="Genomic_DNA"/>
</dbReference>
<keyword evidence="2" id="KW-1185">Reference proteome</keyword>
<reference evidence="1 2" key="1">
    <citation type="submission" date="2015-12" db="EMBL/GenBank/DDBJ databases">
        <title>Genome sequence of Aneurinibacillus soli.</title>
        <authorList>
            <person name="Lee J.S."/>
            <person name="Lee K.C."/>
            <person name="Kim K.K."/>
            <person name="Lee B.W."/>
        </authorList>
    </citation>
    <scope>NUCLEOTIDE SEQUENCE [LARGE SCALE GENOMIC DNA]</scope>
    <source>
        <strain evidence="1 2">CB4</strain>
    </source>
</reference>
<gene>
    <name evidence="1" type="ORF">CB4_04095</name>
</gene>